<keyword evidence="1" id="KW-0472">Membrane</keyword>
<keyword evidence="3" id="KW-1185">Reference proteome</keyword>
<accession>A0ABY9QAK5</accession>
<reference evidence="2 3" key="1">
    <citation type="submission" date="2023-08" db="EMBL/GenBank/DDBJ databases">
        <title>Complete genome sequence of Geobacillus thermodenitrificans K1041, a genetically tractable strain representative of the genus Geobacillus.</title>
        <authorList>
            <person name="Kani S."/>
            <person name="Suzuki H."/>
        </authorList>
    </citation>
    <scope>NUCLEOTIDE SEQUENCE [LARGE SCALE GENOMIC DNA]</scope>
    <source>
        <strain evidence="2 3">K1041</strain>
    </source>
</reference>
<name>A0ABY9QAK5_GEOTD</name>
<organism evidence="2 3">
    <name type="scientific">Geobacillus thermodenitrificans</name>
    <dbReference type="NCBI Taxonomy" id="33940"/>
    <lineage>
        <taxon>Bacteria</taxon>
        <taxon>Bacillati</taxon>
        <taxon>Bacillota</taxon>
        <taxon>Bacilli</taxon>
        <taxon>Bacillales</taxon>
        <taxon>Anoxybacillaceae</taxon>
        <taxon>Geobacillus</taxon>
    </lineage>
</organism>
<feature type="transmembrane region" description="Helical" evidence="1">
    <location>
        <begin position="27"/>
        <end position="48"/>
    </location>
</feature>
<evidence type="ECO:0000313" key="3">
    <source>
        <dbReference type="Proteomes" id="UP001297580"/>
    </source>
</evidence>
<dbReference type="RefSeq" id="WP_236934068.1">
    <property type="nucleotide sequence ID" value="NZ_CP133461.1"/>
</dbReference>
<proteinExistence type="predicted"/>
<dbReference type="EMBL" id="CP133461">
    <property type="protein sequence ID" value="WMV75291.1"/>
    <property type="molecule type" value="Genomic_DNA"/>
</dbReference>
<dbReference type="Proteomes" id="UP001297580">
    <property type="component" value="Chromosome"/>
</dbReference>
<keyword evidence="1" id="KW-1133">Transmembrane helix</keyword>
<gene>
    <name evidence="2" type="ORF">HSX42_13585</name>
</gene>
<evidence type="ECO:0000256" key="1">
    <source>
        <dbReference type="SAM" id="Phobius"/>
    </source>
</evidence>
<evidence type="ECO:0000313" key="2">
    <source>
        <dbReference type="EMBL" id="WMV75291.1"/>
    </source>
</evidence>
<keyword evidence="1" id="KW-0812">Transmembrane</keyword>
<sequence length="56" mass="6127">MMEIISGGLVLIGLAYAENRGWLDREKVGFVVNVGMQAGICGGLLYFIHKLSILFL</sequence>
<protein>
    <submittedName>
        <fullName evidence="2">Uncharacterized protein</fullName>
    </submittedName>
</protein>